<dbReference type="AlphaFoldDB" id="A0A6I3M3T5"/>
<dbReference type="InterPro" id="IPR002523">
    <property type="entry name" value="MgTranspt_CorA/ZnTranspt_ZntB"/>
</dbReference>
<keyword evidence="7 12" id="KW-1133">Transmembrane helix</keyword>
<accession>A0A6I3M3T5</accession>
<keyword evidence="14" id="KW-1185">Reference proteome</keyword>
<dbReference type="EMBL" id="WMLB01000018">
    <property type="protein sequence ID" value="MTH68109.1"/>
    <property type="molecule type" value="Genomic_DNA"/>
</dbReference>
<dbReference type="Gene3D" id="3.30.460.20">
    <property type="entry name" value="CorA soluble domain-like"/>
    <property type="match status" value="1"/>
</dbReference>
<keyword evidence="3" id="KW-0813">Transport</keyword>
<evidence type="ECO:0000256" key="3">
    <source>
        <dbReference type="ARBA" id="ARBA00022448"/>
    </source>
</evidence>
<protein>
    <submittedName>
        <fullName evidence="13">Transporter</fullName>
    </submittedName>
</protein>
<dbReference type="Proteomes" id="UP000433071">
    <property type="component" value="Unassembled WGS sequence"/>
</dbReference>
<evidence type="ECO:0000256" key="5">
    <source>
        <dbReference type="ARBA" id="ARBA00022692"/>
    </source>
</evidence>
<comment type="catalytic activity">
    <reaction evidence="10">
        <text>Mg(2+)(in) = Mg(2+)(out)</text>
        <dbReference type="Rhea" id="RHEA:29827"/>
        <dbReference type="ChEBI" id="CHEBI:18420"/>
    </reaction>
</comment>
<dbReference type="SUPFAM" id="SSF143865">
    <property type="entry name" value="CorA soluble domain-like"/>
    <property type="match status" value="1"/>
</dbReference>
<organism evidence="13 14">
    <name type="scientific">Agromyces bracchium</name>
    <dbReference type="NCBI Taxonomy" id="88376"/>
    <lineage>
        <taxon>Bacteria</taxon>
        <taxon>Bacillati</taxon>
        <taxon>Actinomycetota</taxon>
        <taxon>Actinomycetes</taxon>
        <taxon>Micrococcales</taxon>
        <taxon>Microbacteriaceae</taxon>
        <taxon>Agromyces</taxon>
    </lineage>
</organism>
<evidence type="ECO:0000256" key="4">
    <source>
        <dbReference type="ARBA" id="ARBA00022475"/>
    </source>
</evidence>
<gene>
    <name evidence="13" type="ORF">GJ743_06965</name>
</gene>
<dbReference type="GO" id="GO:0015095">
    <property type="term" value="F:magnesium ion transmembrane transporter activity"/>
    <property type="evidence" value="ECO:0007669"/>
    <property type="project" value="TreeGrafter"/>
</dbReference>
<dbReference type="CDD" id="cd12830">
    <property type="entry name" value="MtCorA-like"/>
    <property type="match status" value="1"/>
</dbReference>
<dbReference type="SUPFAM" id="SSF144083">
    <property type="entry name" value="Magnesium transport protein CorA, transmembrane region"/>
    <property type="match status" value="1"/>
</dbReference>
<evidence type="ECO:0000256" key="8">
    <source>
        <dbReference type="ARBA" id="ARBA00023065"/>
    </source>
</evidence>
<evidence type="ECO:0000313" key="13">
    <source>
        <dbReference type="EMBL" id="MTH68109.1"/>
    </source>
</evidence>
<reference evidence="13 14" key="1">
    <citation type="submission" date="2019-11" db="EMBL/GenBank/DDBJ databases">
        <title>Agromyces kandeliae sp. nov., isolated from mangrove soil.</title>
        <authorList>
            <person name="Wang R."/>
        </authorList>
    </citation>
    <scope>NUCLEOTIDE SEQUENCE [LARGE SCALE GENOMIC DNA]</scope>
    <source>
        <strain evidence="13 14">JCM 11433</strain>
    </source>
</reference>
<keyword evidence="6" id="KW-0460">Magnesium</keyword>
<comment type="function">
    <text evidence="11">Mediates influx of magnesium ions. Alternates between open and closed states. Activated by low cytoplasmic Mg(2+) levels. Inactive when cytoplasmic Mg(2+) levels are high.</text>
</comment>
<comment type="caution">
    <text evidence="13">The sequence shown here is derived from an EMBL/GenBank/DDBJ whole genome shotgun (WGS) entry which is preliminary data.</text>
</comment>
<dbReference type="GO" id="GO:0000287">
    <property type="term" value="F:magnesium ion binding"/>
    <property type="evidence" value="ECO:0007669"/>
    <property type="project" value="TreeGrafter"/>
</dbReference>
<dbReference type="InterPro" id="IPR045861">
    <property type="entry name" value="CorA_cytoplasmic_dom"/>
</dbReference>
<evidence type="ECO:0000256" key="9">
    <source>
        <dbReference type="ARBA" id="ARBA00023136"/>
    </source>
</evidence>
<evidence type="ECO:0000256" key="1">
    <source>
        <dbReference type="ARBA" id="ARBA00004651"/>
    </source>
</evidence>
<dbReference type="GO" id="GO:0050897">
    <property type="term" value="F:cobalt ion binding"/>
    <property type="evidence" value="ECO:0007669"/>
    <property type="project" value="TreeGrafter"/>
</dbReference>
<evidence type="ECO:0000256" key="10">
    <source>
        <dbReference type="ARBA" id="ARBA00034269"/>
    </source>
</evidence>
<dbReference type="PANTHER" id="PTHR46494">
    <property type="entry name" value="CORA FAMILY METAL ION TRANSPORTER (EUROFUNG)"/>
    <property type="match status" value="1"/>
</dbReference>
<dbReference type="GO" id="GO:0005886">
    <property type="term" value="C:plasma membrane"/>
    <property type="evidence" value="ECO:0007669"/>
    <property type="project" value="UniProtKB-SubCell"/>
</dbReference>
<sequence>MPIIDNAVYRDGRRVATPASLEETFETRERHGGGFAWIGLYRPTDAELDAVAAEFELHHLAVEDARKGHQRPKLERYGQTLFAVLKPARYLDEAEEVEFGELHVFVGPGFAITIRHAESPDLARVRRRLEGAPELLARGPEAVLYAVIDEVVDEYGPVVSGLENDIDEIEQQLFDGDPAVTRRIYDLASEVMDFQRATKPIVGILEALERGFEKYGVDLELQRYLRDADDHVLRIVDRGESFRQLLQNALAVHSTLVTQRQNDEMQRLTETSLRQSEEVKKISSWAAIIFAPTLIASIYGMNFRFMPELDQPLGYPLTLAGMAAFAVVLYVIFKRRNWM</sequence>
<keyword evidence="8" id="KW-0406">Ion transport</keyword>
<dbReference type="RefSeq" id="WP_328288886.1">
    <property type="nucleotide sequence ID" value="NZ_BAAAIB010000005.1"/>
</dbReference>
<evidence type="ECO:0000313" key="14">
    <source>
        <dbReference type="Proteomes" id="UP000433071"/>
    </source>
</evidence>
<evidence type="ECO:0000256" key="7">
    <source>
        <dbReference type="ARBA" id="ARBA00022989"/>
    </source>
</evidence>
<dbReference type="FunFam" id="1.20.58.340:FF:000004">
    <property type="entry name" value="Magnesium transport protein CorA"/>
    <property type="match status" value="1"/>
</dbReference>
<evidence type="ECO:0000256" key="11">
    <source>
        <dbReference type="ARBA" id="ARBA00045497"/>
    </source>
</evidence>
<dbReference type="GO" id="GO:0015087">
    <property type="term" value="F:cobalt ion transmembrane transporter activity"/>
    <property type="evidence" value="ECO:0007669"/>
    <property type="project" value="TreeGrafter"/>
</dbReference>
<dbReference type="PANTHER" id="PTHR46494:SF1">
    <property type="entry name" value="CORA FAMILY METAL ION TRANSPORTER (EUROFUNG)"/>
    <property type="match status" value="1"/>
</dbReference>
<dbReference type="Pfam" id="PF01544">
    <property type="entry name" value="CorA"/>
    <property type="match status" value="1"/>
</dbReference>
<keyword evidence="5 12" id="KW-0812">Transmembrane</keyword>
<evidence type="ECO:0000256" key="2">
    <source>
        <dbReference type="ARBA" id="ARBA00009765"/>
    </source>
</evidence>
<feature type="transmembrane region" description="Helical" evidence="12">
    <location>
        <begin position="313"/>
        <end position="333"/>
    </location>
</feature>
<proteinExistence type="inferred from homology"/>
<dbReference type="Gene3D" id="1.20.58.340">
    <property type="entry name" value="Magnesium transport protein CorA, transmembrane region"/>
    <property type="match status" value="2"/>
</dbReference>
<name>A0A6I3M3T5_9MICO</name>
<evidence type="ECO:0000256" key="6">
    <source>
        <dbReference type="ARBA" id="ARBA00022842"/>
    </source>
</evidence>
<evidence type="ECO:0000256" key="12">
    <source>
        <dbReference type="SAM" id="Phobius"/>
    </source>
</evidence>
<feature type="transmembrane region" description="Helical" evidence="12">
    <location>
        <begin position="282"/>
        <end position="301"/>
    </location>
</feature>
<dbReference type="InterPro" id="IPR045863">
    <property type="entry name" value="CorA_TM1_TM2"/>
</dbReference>
<comment type="similarity">
    <text evidence="2">Belongs to the CorA metal ion transporter (MIT) (TC 1.A.35) family.</text>
</comment>
<keyword evidence="9 12" id="KW-0472">Membrane</keyword>
<keyword evidence="4" id="KW-1003">Cell membrane</keyword>
<comment type="subcellular location">
    <subcellularLocation>
        <location evidence="1">Cell membrane</location>
        <topology evidence="1">Multi-pass membrane protein</topology>
    </subcellularLocation>
</comment>